<evidence type="ECO:0000256" key="1">
    <source>
        <dbReference type="ARBA" id="ARBA00001957"/>
    </source>
</evidence>
<comment type="cofactor">
    <cofactor evidence="1">
        <name>pantetheine 4'-phosphate</name>
        <dbReference type="ChEBI" id="CHEBI:47942"/>
    </cofactor>
</comment>
<evidence type="ECO:0000259" key="5">
    <source>
        <dbReference type="PROSITE" id="PS50075"/>
    </source>
</evidence>
<keyword evidence="2" id="KW-0596">Phosphopantetheine</keyword>
<dbReference type="Gene3D" id="3.30.559.10">
    <property type="entry name" value="Chloramphenicol acetyltransferase-like domain"/>
    <property type="match status" value="1"/>
</dbReference>
<dbReference type="InterPro" id="IPR029058">
    <property type="entry name" value="AB_hydrolase_fold"/>
</dbReference>
<dbReference type="CDD" id="cd19531">
    <property type="entry name" value="LCL_NRPS-like"/>
    <property type="match status" value="1"/>
</dbReference>
<dbReference type="SUPFAM" id="SSF53335">
    <property type="entry name" value="S-adenosyl-L-methionine-dependent methyltransferases"/>
    <property type="match status" value="1"/>
</dbReference>
<dbReference type="InterPro" id="IPR013217">
    <property type="entry name" value="Methyltransf_12"/>
</dbReference>
<evidence type="ECO:0000256" key="3">
    <source>
        <dbReference type="ARBA" id="ARBA00022553"/>
    </source>
</evidence>
<dbReference type="Gene3D" id="3.40.50.1820">
    <property type="entry name" value="alpha/beta hydrolase"/>
    <property type="match status" value="1"/>
</dbReference>
<dbReference type="InterPro" id="IPR001242">
    <property type="entry name" value="Condensation_dom"/>
</dbReference>
<dbReference type="InterPro" id="IPR029063">
    <property type="entry name" value="SAM-dependent_MTases_sf"/>
</dbReference>
<keyword evidence="3" id="KW-0597">Phosphoprotein</keyword>
<dbReference type="EMBL" id="JBEZUR010000013">
    <property type="protein sequence ID" value="MEU3554844.1"/>
    <property type="molecule type" value="Genomic_DNA"/>
</dbReference>
<dbReference type="SUPFAM" id="SSF52777">
    <property type="entry name" value="CoA-dependent acyltransferases"/>
    <property type="match status" value="2"/>
</dbReference>
<dbReference type="InterPro" id="IPR020806">
    <property type="entry name" value="PKS_PP-bd"/>
</dbReference>
<dbReference type="Gene3D" id="3.30.559.30">
    <property type="entry name" value="Nonribosomal peptide synthetase, condensation domain"/>
    <property type="match status" value="1"/>
</dbReference>
<organism evidence="6 7">
    <name type="scientific">Streptomyces fragilis</name>
    <dbReference type="NCBI Taxonomy" id="67301"/>
    <lineage>
        <taxon>Bacteria</taxon>
        <taxon>Bacillati</taxon>
        <taxon>Actinomycetota</taxon>
        <taxon>Actinomycetes</taxon>
        <taxon>Kitasatosporales</taxon>
        <taxon>Streptomycetaceae</taxon>
        <taxon>Streptomyces</taxon>
    </lineage>
</organism>
<dbReference type="InterPro" id="IPR009081">
    <property type="entry name" value="PP-bd_ACP"/>
</dbReference>
<evidence type="ECO:0000256" key="2">
    <source>
        <dbReference type="ARBA" id="ARBA00022450"/>
    </source>
</evidence>
<feature type="domain" description="Carrier" evidence="5">
    <location>
        <begin position="1431"/>
        <end position="1506"/>
    </location>
</feature>
<dbReference type="RefSeq" id="WP_108952460.1">
    <property type="nucleotide sequence ID" value="NZ_BEVZ01000002.1"/>
</dbReference>
<reference evidence="6 7" key="1">
    <citation type="submission" date="2024-06" db="EMBL/GenBank/DDBJ databases">
        <title>The Natural Products Discovery Center: Release of the First 8490 Sequenced Strains for Exploring Actinobacteria Biosynthetic Diversity.</title>
        <authorList>
            <person name="Kalkreuter E."/>
            <person name="Kautsar S.A."/>
            <person name="Yang D."/>
            <person name="Bader C.D."/>
            <person name="Teijaro C.N."/>
            <person name="Fluegel L."/>
            <person name="Davis C.M."/>
            <person name="Simpson J.R."/>
            <person name="Lauterbach L."/>
            <person name="Steele A.D."/>
            <person name="Gui C."/>
            <person name="Meng S."/>
            <person name="Li G."/>
            <person name="Viehrig K."/>
            <person name="Ye F."/>
            <person name="Su P."/>
            <person name="Kiefer A.F."/>
            <person name="Nichols A."/>
            <person name="Cepeda A.J."/>
            <person name="Yan W."/>
            <person name="Fan B."/>
            <person name="Jiang Y."/>
            <person name="Adhikari A."/>
            <person name="Zheng C.-J."/>
            <person name="Schuster L."/>
            <person name="Cowan T.M."/>
            <person name="Smanski M.J."/>
            <person name="Chevrette M.G."/>
            <person name="De Carvalho L.P.S."/>
            <person name="Shen B."/>
        </authorList>
    </citation>
    <scope>NUCLEOTIDE SEQUENCE [LARGE SCALE GENOMIC DNA]</scope>
    <source>
        <strain evidence="6 7">NPDC038104</strain>
    </source>
</reference>
<dbReference type="SUPFAM" id="SSF47336">
    <property type="entry name" value="ACP-like"/>
    <property type="match status" value="1"/>
</dbReference>
<name>A0ABV2YH03_9ACTN</name>
<dbReference type="CDD" id="cd02440">
    <property type="entry name" value="AdoMet_MTases"/>
    <property type="match status" value="1"/>
</dbReference>
<gene>
    <name evidence="6" type="ORF">AB0E65_11585</name>
</gene>
<dbReference type="SUPFAM" id="SSF56801">
    <property type="entry name" value="Acetyl-CoA synthetase-like"/>
    <property type="match status" value="1"/>
</dbReference>
<dbReference type="InterPro" id="IPR036736">
    <property type="entry name" value="ACP-like_sf"/>
</dbReference>
<dbReference type="InterPro" id="IPR045851">
    <property type="entry name" value="AMP-bd_C_sf"/>
</dbReference>
<dbReference type="Pfam" id="PF00501">
    <property type="entry name" value="AMP-binding"/>
    <property type="match status" value="1"/>
</dbReference>
<accession>A0ABV2YH03</accession>
<sequence length="1541" mass="165414">MRPATLTAEQRELLDRLISRQVPDAGAHRITAHRGDRTAMPLSPAQQRIWFFSTLQPLATVYNVAGAARFRGRLDAELLRRCLAETVERHEILRTTYHQAGGQPVQRVDPFTGLDLPLVDLTGLPAGEREAEARRRCQEQTDLPFDLERDLMLRPVLLRLADDEHLLLIVQHHIATDGWSLNILLRELGDRYGARLRGEEPRLPDLPVQYGDFAVWQRDHLEETVVPRQLDYWRERLADTRLVDIATGLPRPAELSWNGGTLRYRIDPQTVRRITALAEAEQATPYMALIAAQSVVLSRWSGQDDIVIGGAVAGRRHAELEDLAGCFVNELVMRMDTSGSPTYRALLRQAKEVCLGAYDHQDVPFERIVEVVAPERDALARVPLVRHQLGFHNEPRRHVTLPGLTYTIEPLSTGTARFDLEVDLSPDDDGGISGVVYFSTDVLTEEIVLGMLDSLRTVLDRAGRNPDAPVTELPVVGTRALATLRDADPAPDPGAEPADDGAATVTALFEERARSQPDSVAVRHGDTELTYRELDRAANRLSWRLRDLAVTAGAPVAVCLPPSGALLTALLGVLKAGGAAVPLHPDHPVAEINDVLLDCNADLVLTLGDGPDGLDPMVRSVDVGADLTQWPADRPAAAPEPGRPAFVNYPSAADGQPRGMVNSHRAVAHRLGLEARALLAAHGQDGADASVLVVPTAFDLSPWHLLGPLVAGLRLVTAPGGSTPADLAGTLTATAATTLCCTPSVLSGILAATAALPSLRQVRCAGEHTWPHLAARLRAAAPGSRLLAVHGPAHAALDVVVQPVSDHYRPGSFSCAGPDDTAAVVRVLDDHGLPVPGAVPGELCLGGAPLPEGHLGRPHERRDLFTEDPLRPGERLLRTGLRARLLPDGVLDLLDGELRVRTHRVETTEIRSVLQGCSDVERALVTARPAETDGGDGDPGLVAHVLPRGTADGEDQEDERRRQFAETYSSRTAEDDPTLNAGGWNSSQTGEYLTASEMREWADLTFRRVTALRPAHVLEIGCKTGALLFRLALRCETYTGTDLSAHALRHIEDHRDWLASKDDAVTLLERAADDFTGLPEGGFDTVVLNALVQHFPDERYLERVLAGAVRAVGPGGHVYVGSVRSLPLLRALHLMPQLDLLDPGDPAALVRDGVAARVAREEELALDPAWFTALADRLPGVGEVFVLPRVGRHRNELSAYRYDVVLRVGESVPQDAAATVLDWSADRLTPDALAGHLRTHAPQRVLLRSVPDARIHGRLRALDALDAGGPADVAEVTAALAPRPAEAGGPADPGALTAAAEKEGYTALVRYGSGGTGGDIDILLSRASEDAPADGGTARGGEFLPAGFGRGPGAPDDADGRALANDPLSVTRGRRTVARLRNLLQQRLPAHAVPAHLVLVPGFPVGRDGTADPGALPGPDLTAAAVEEQRAPTTPTESKLADIWSVALGVDGVGVHDDFFALGGHSLLGSEVMDRVRQEYQVDVPLGLLFESPTVAAVAGYVDEQLARPQETATPITRIDRSALRRRRAGETVAATTKENS</sequence>
<feature type="region of interest" description="Disordered" evidence="4">
    <location>
        <begin position="929"/>
        <end position="987"/>
    </location>
</feature>
<dbReference type="PANTHER" id="PTHR45527:SF1">
    <property type="entry name" value="FATTY ACID SYNTHASE"/>
    <property type="match status" value="1"/>
</dbReference>
<dbReference type="Pfam" id="PF08242">
    <property type="entry name" value="Methyltransf_12"/>
    <property type="match status" value="1"/>
</dbReference>
<dbReference type="InterPro" id="IPR000873">
    <property type="entry name" value="AMP-dep_synth/lig_dom"/>
</dbReference>
<proteinExistence type="predicted"/>
<dbReference type="Pfam" id="PF00668">
    <property type="entry name" value="Condensation"/>
    <property type="match status" value="1"/>
</dbReference>
<dbReference type="SMART" id="SM00823">
    <property type="entry name" value="PKS_PP"/>
    <property type="match status" value="1"/>
</dbReference>
<dbReference type="Gene3D" id="3.40.50.12780">
    <property type="entry name" value="N-terminal domain of ligase-like"/>
    <property type="match status" value="1"/>
</dbReference>
<evidence type="ECO:0000313" key="6">
    <source>
        <dbReference type="EMBL" id="MEU3554844.1"/>
    </source>
</evidence>
<keyword evidence="7" id="KW-1185">Reference proteome</keyword>
<dbReference type="InterPro" id="IPR023213">
    <property type="entry name" value="CAT-like_dom_sf"/>
</dbReference>
<dbReference type="PROSITE" id="PS50075">
    <property type="entry name" value="CARRIER"/>
    <property type="match status" value="1"/>
</dbReference>
<dbReference type="Pfam" id="PF00550">
    <property type="entry name" value="PP-binding"/>
    <property type="match status" value="1"/>
</dbReference>
<dbReference type="Gene3D" id="3.40.50.150">
    <property type="entry name" value="Vaccinia Virus protein VP39"/>
    <property type="match status" value="1"/>
</dbReference>
<feature type="region of interest" description="Disordered" evidence="4">
    <location>
        <begin position="1331"/>
        <end position="1367"/>
    </location>
</feature>
<evidence type="ECO:0000313" key="7">
    <source>
        <dbReference type="Proteomes" id="UP001550850"/>
    </source>
</evidence>
<dbReference type="Gene3D" id="3.30.300.30">
    <property type="match status" value="1"/>
</dbReference>
<dbReference type="Proteomes" id="UP001550850">
    <property type="component" value="Unassembled WGS sequence"/>
</dbReference>
<comment type="caution">
    <text evidence="6">The sequence shown here is derived from an EMBL/GenBank/DDBJ whole genome shotgun (WGS) entry which is preliminary data.</text>
</comment>
<protein>
    <submittedName>
        <fullName evidence="6">Condensation domain-containing protein</fullName>
    </submittedName>
</protein>
<dbReference type="InterPro" id="IPR042099">
    <property type="entry name" value="ANL_N_sf"/>
</dbReference>
<evidence type="ECO:0000256" key="4">
    <source>
        <dbReference type="SAM" id="MobiDB-lite"/>
    </source>
</evidence>
<dbReference type="PANTHER" id="PTHR45527">
    <property type="entry name" value="NONRIBOSOMAL PEPTIDE SYNTHETASE"/>
    <property type="match status" value="1"/>
</dbReference>